<comment type="caution">
    <text evidence="1">The sequence shown here is derived from an EMBL/GenBank/DDBJ whole genome shotgun (WGS) entry which is preliminary data.</text>
</comment>
<dbReference type="Proteomes" id="UP001153331">
    <property type="component" value="Unassembled WGS sequence"/>
</dbReference>
<reference evidence="1" key="1">
    <citation type="submission" date="2022-11" db="EMBL/GenBank/DDBJ databases">
        <title>Genome Sequence of Boeremia exigua.</title>
        <authorList>
            <person name="Buettner E."/>
        </authorList>
    </citation>
    <scope>NUCLEOTIDE SEQUENCE</scope>
    <source>
        <strain evidence="1">CU02</strain>
    </source>
</reference>
<gene>
    <name evidence="1" type="ORF">OPT61_g6469</name>
</gene>
<sequence>MLLYNYGCNDGKCHMLPDFVSSNGATYEQYFQDTFDLTVPLHSRIAGKLGRSESLSRFMQYIAGKEGVWVASHRDIANHYRKTFPYRPGSTSGGHEGSSRKRWIHLDYHEEYELPVGTTMLLSDATDHIHAASSIPPGKSTANRGHAAHQQARDNTFIVIWGAYLGASPFFSSLSFHSYFGAMINLALSSLALFSAVAFAQERCDAPYPTVFCNTTEILAYKSEDCSPYHVFIVRGSDEPYPGRVGNLTSEICKQIGQDDCTYEDVEYPAKSTAWGKDEWCKSASKGAANGQAQVRAYAEKCSDSKLILLGLSQGASVALDILGGGGGDVFECTQDINEALDISTSPGSQFVAAVTFGAVARNRDQNFTIGEGVNYDGTRARTPEQLSALQKYSSVLLDYCHYGDPICAIGSNPPNVTAHLDYFFEHNEEVTKWVVGKAQGKAVSVPGKASAASTSVQPAKATAGAATPTSINPDETGSAAEASQTSSASNSGSSGAGSALSAGNSVMSMMIVLGTVVFSVALL</sequence>
<name>A0ACC2I6J6_9PLEO</name>
<protein>
    <submittedName>
        <fullName evidence="1">Uncharacterized protein</fullName>
    </submittedName>
</protein>
<evidence type="ECO:0000313" key="1">
    <source>
        <dbReference type="EMBL" id="KAJ8110776.1"/>
    </source>
</evidence>
<keyword evidence="2" id="KW-1185">Reference proteome</keyword>
<organism evidence="1 2">
    <name type="scientific">Boeremia exigua</name>
    <dbReference type="NCBI Taxonomy" id="749465"/>
    <lineage>
        <taxon>Eukaryota</taxon>
        <taxon>Fungi</taxon>
        <taxon>Dikarya</taxon>
        <taxon>Ascomycota</taxon>
        <taxon>Pezizomycotina</taxon>
        <taxon>Dothideomycetes</taxon>
        <taxon>Pleosporomycetidae</taxon>
        <taxon>Pleosporales</taxon>
        <taxon>Pleosporineae</taxon>
        <taxon>Didymellaceae</taxon>
        <taxon>Boeremia</taxon>
    </lineage>
</organism>
<evidence type="ECO:0000313" key="2">
    <source>
        <dbReference type="Proteomes" id="UP001153331"/>
    </source>
</evidence>
<accession>A0ACC2I6J6</accession>
<dbReference type="EMBL" id="JAPHNI010000467">
    <property type="protein sequence ID" value="KAJ8110776.1"/>
    <property type="molecule type" value="Genomic_DNA"/>
</dbReference>
<proteinExistence type="predicted"/>